<dbReference type="EMBL" id="JAESVP010000011">
    <property type="protein sequence ID" value="MBL4929797.1"/>
    <property type="molecule type" value="Genomic_DNA"/>
</dbReference>
<dbReference type="Pfam" id="PF01124">
    <property type="entry name" value="MAPEG"/>
    <property type="match status" value="1"/>
</dbReference>
<evidence type="ECO:0000313" key="6">
    <source>
        <dbReference type="EMBL" id="MBL4929797.1"/>
    </source>
</evidence>
<comment type="subcellular location">
    <subcellularLocation>
        <location evidence="1">Membrane</location>
    </subcellularLocation>
</comment>
<protein>
    <submittedName>
        <fullName evidence="6">MAPEG family protein</fullName>
    </submittedName>
</protein>
<evidence type="ECO:0000256" key="4">
    <source>
        <dbReference type="ARBA" id="ARBA00023136"/>
    </source>
</evidence>
<dbReference type="SUPFAM" id="SSF161084">
    <property type="entry name" value="MAPEG domain-like"/>
    <property type="match status" value="1"/>
</dbReference>
<accession>A0A8J7MUD5</accession>
<dbReference type="PANTHER" id="PTHR35371">
    <property type="entry name" value="INNER MEMBRANE PROTEIN"/>
    <property type="match status" value="1"/>
</dbReference>
<dbReference type="GO" id="GO:0016020">
    <property type="term" value="C:membrane"/>
    <property type="evidence" value="ECO:0007669"/>
    <property type="project" value="UniProtKB-SubCell"/>
</dbReference>
<proteinExistence type="predicted"/>
<name>A0A8J7MUD5_9RHOB</name>
<evidence type="ECO:0000256" key="3">
    <source>
        <dbReference type="ARBA" id="ARBA00022989"/>
    </source>
</evidence>
<keyword evidence="7" id="KW-1185">Reference proteome</keyword>
<dbReference type="InterPro" id="IPR001129">
    <property type="entry name" value="Membr-assoc_MAPEG"/>
</dbReference>
<dbReference type="Proteomes" id="UP000619033">
    <property type="component" value="Unassembled WGS sequence"/>
</dbReference>
<dbReference type="Gene3D" id="1.20.120.550">
    <property type="entry name" value="Membrane associated eicosanoid/glutathione metabolism-like domain"/>
    <property type="match status" value="1"/>
</dbReference>
<keyword evidence="2 5" id="KW-0812">Transmembrane</keyword>
<dbReference type="InterPro" id="IPR023352">
    <property type="entry name" value="MAPEG-like_dom_sf"/>
</dbReference>
<organism evidence="6 7">
    <name type="scientific">Fuscibacter oryzae</name>
    <dbReference type="NCBI Taxonomy" id="2803939"/>
    <lineage>
        <taxon>Bacteria</taxon>
        <taxon>Pseudomonadati</taxon>
        <taxon>Pseudomonadota</taxon>
        <taxon>Alphaproteobacteria</taxon>
        <taxon>Rhodobacterales</taxon>
        <taxon>Paracoccaceae</taxon>
        <taxon>Fuscibacter</taxon>
    </lineage>
</organism>
<keyword evidence="4 5" id="KW-0472">Membrane</keyword>
<sequence length="130" mass="13778">MTPELTTLVFALLVQIGTLAAMSIVANRELGPKVTTGPRDGTLPAMSPLLGRLRRAVANGFEGLVLFAPAVLILAISGQSGPLTTATAWIYVAARILYVPAYAYGLVPWRSVIWMVSLLATLTLLVSTLI</sequence>
<comment type="caution">
    <text evidence="6">The sequence shown here is derived from an EMBL/GenBank/DDBJ whole genome shotgun (WGS) entry which is preliminary data.</text>
</comment>
<feature type="transmembrane region" description="Helical" evidence="5">
    <location>
        <begin position="88"/>
        <end position="105"/>
    </location>
</feature>
<dbReference type="PANTHER" id="PTHR35371:SF1">
    <property type="entry name" value="BLR7753 PROTEIN"/>
    <property type="match status" value="1"/>
</dbReference>
<gene>
    <name evidence="6" type="ORF">JI744_16960</name>
</gene>
<dbReference type="RefSeq" id="WP_202662367.1">
    <property type="nucleotide sequence ID" value="NZ_JAESVP010000011.1"/>
</dbReference>
<evidence type="ECO:0000256" key="5">
    <source>
        <dbReference type="SAM" id="Phobius"/>
    </source>
</evidence>
<feature type="transmembrane region" description="Helical" evidence="5">
    <location>
        <begin position="56"/>
        <end position="76"/>
    </location>
</feature>
<keyword evidence="3 5" id="KW-1133">Transmembrane helix</keyword>
<evidence type="ECO:0000256" key="2">
    <source>
        <dbReference type="ARBA" id="ARBA00022692"/>
    </source>
</evidence>
<evidence type="ECO:0000313" key="7">
    <source>
        <dbReference type="Proteomes" id="UP000619033"/>
    </source>
</evidence>
<feature type="transmembrane region" description="Helical" evidence="5">
    <location>
        <begin position="111"/>
        <end position="129"/>
    </location>
</feature>
<reference evidence="6" key="1">
    <citation type="submission" date="2021-01" db="EMBL/GenBank/DDBJ databases">
        <title>Genome seq and assembly of Tabrizicola sp. KVB23.</title>
        <authorList>
            <person name="Chhetri G."/>
        </authorList>
    </citation>
    <scope>NUCLEOTIDE SEQUENCE</scope>
    <source>
        <strain evidence="6">KVB23</strain>
    </source>
</reference>
<evidence type="ECO:0000256" key="1">
    <source>
        <dbReference type="ARBA" id="ARBA00004370"/>
    </source>
</evidence>
<dbReference type="AlphaFoldDB" id="A0A8J7MUD5"/>